<gene>
    <name evidence="1" type="ORF">AQPW35_33990</name>
</gene>
<sequence>MTVATTEAAVLAKVRSVFGNRVRTVGVLPGEFSDELLRSMLTLAPFVLLHFNGGTNPRPGAQTAGINAQWEVYVGTAHASGPDARRLGDALQIGTYEMLQLVCANLHNLDAGDDGSLQLQRVENLFTGAVDRQGLTVYGAIFSQPMQFDLTLPQGLDDFETFHAQYDVPPHSTLTDHQAWLAANYATSRPDAQDTVQLPVQP</sequence>
<dbReference type="RefSeq" id="WP_137734054.1">
    <property type="nucleotide sequence ID" value="NZ_BJCL01000009.1"/>
</dbReference>
<dbReference type="EMBL" id="BJCL01000009">
    <property type="protein sequence ID" value="GCL64318.1"/>
    <property type="molecule type" value="Genomic_DNA"/>
</dbReference>
<reference evidence="2" key="1">
    <citation type="submission" date="2019-03" db="EMBL/GenBank/DDBJ databases">
        <title>Aquabacterium pictum sp.nov., the first bacteriochlorophyll a-containing freshwater bacterium in the genus Aquabacterium of the class Betaproteobacteria.</title>
        <authorList>
            <person name="Hirose S."/>
            <person name="Tank M."/>
            <person name="Hara E."/>
            <person name="Tamaki H."/>
            <person name="Takaichi S."/>
            <person name="Haruta S."/>
            <person name="Hanada S."/>
        </authorList>
    </citation>
    <scope>NUCLEOTIDE SEQUENCE [LARGE SCALE GENOMIC DNA]</scope>
    <source>
        <strain evidence="2">W35</strain>
    </source>
</reference>
<keyword evidence="2" id="KW-1185">Reference proteome</keyword>
<comment type="caution">
    <text evidence="1">The sequence shown here is derived from an EMBL/GenBank/DDBJ whole genome shotgun (WGS) entry which is preliminary data.</text>
</comment>
<dbReference type="OrthoDB" id="8682532at2"/>
<dbReference type="InterPro" id="IPR014972">
    <property type="entry name" value="Phage_Mu_Gp37"/>
</dbReference>
<evidence type="ECO:0000313" key="1">
    <source>
        <dbReference type="EMBL" id="GCL64318.1"/>
    </source>
</evidence>
<proteinExistence type="predicted"/>
<dbReference type="AlphaFoldDB" id="A0A480AZS1"/>
<organism evidence="1 2">
    <name type="scientific">Pseudaquabacterium pictum</name>
    <dbReference type="NCBI Taxonomy" id="2315236"/>
    <lineage>
        <taxon>Bacteria</taxon>
        <taxon>Pseudomonadati</taxon>
        <taxon>Pseudomonadota</taxon>
        <taxon>Betaproteobacteria</taxon>
        <taxon>Burkholderiales</taxon>
        <taxon>Sphaerotilaceae</taxon>
        <taxon>Pseudaquabacterium</taxon>
    </lineage>
</organism>
<name>A0A480AZS1_9BURK</name>
<protein>
    <recommendedName>
        <fullName evidence="3">DUF1834 domain-containing protein</fullName>
    </recommendedName>
</protein>
<evidence type="ECO:0008006" key="3">
    <source>
        <dbReference type="Google" id="ProtNLM"/>
    </source>
</evidence>
<dbReference type="Proteomes" id="UP000301751">
    <property type="component" value="Unassembled WGS sequence"/>
</dbReference>
<dbReference type="Pfam" id="PF08873">
    <property type="entry name" value="Phage_Mu_Gp37"/>
    <property type="match status" value="1"/>
</dbReference>
<evidence type="ECO:0000313" key="2">
    <source>
        <dbReference type="Proteomes" id="UP000301751"/>
    </source>
</evidence>
<accession>A0A480AZS1</accession>